<dbReference type="Gene3D" id="2.30.39.10">
    <property type="entry name" value="Alpha-1-antitrypsin, domain 1"/>
    <property type="match status" value="1"/>
</dbReference>
<protein>
    <recommendedName>
        <fullName evidence="1">Serpin domain-containing protein</fullName>
    </recommendedName>
</protein>
<dbReference type="SUPFAM" id="SSF56574">
    <property type="entry name" value="Serpins"/>
    <property type="match status" value="1"/>
</dbReference>
<keyword evidence="3" id="KW-1185">Reference proteome</keyword>
<sequence>MCRPVSPLQIAKFQMFGRSSLVVFVPGDISRTVQELEQELTLPKLRAVITQLQGTELKSTSVLLPKLQLKSIQDLINPFNDMGQ</sequence>
<dbReference type="InterPro" id="IPR042185">
    <property type="entry name" value="Serpin_sf_2"/>
</dbReference>
<feature type="domain" description="Serpin" evidence="1">
    <location>
        <begin position="8"/>
        <end position="83"/>
    </location>
</feature>
<dbReference type="Proteomes" id="UP000287033">
    <property type="component" value="Unassembled WGS sequence"/>
</dbReference>
<dbReference type="EMBL" id="BEZZ01090315">
    <property type="protein sequence ID" value="GCC43056.1"/>
    <property type="molecule type" value="Genomic_DNA"/>
</dbReference>
<evidence type="ECO:0000259" key="1">
    <source>
        <dbReference type="Pfam" id="PF00079"/>
    </source>
</evidence>
<dbReference type="InterPro" id="IPR023796">
    <property type="entry name" value="Serpin_dom"/>
</dbReference>
<accession>A0A401TKA8</accession>
<dbReference type="InterPro" id="IPR036186">
    <property type="entry name" value="Serpin_sf"/>
</dbReference>
<organism evidence="2 3">
    <name type="scientific">Chiloscyllium punctatum</name>
    <name type="common">Brownbanded bambooshark</name>
    <name type="synonym">Hemiscyllium punctatum</name>
    <dbReference type="NCBI Taxonomy" id="137246"/>
    <lineage>
        <taxon>Eukaryota</taxon>
        <taxon>Metazoa</taxon>
        <taxon>Chordata</taxon>
        <taxon>Craniata</taxon>
        <taxon>Vertebrata</taxon>
        <taxon>Chondrichthyes</taxon>
        <taxon>Elasmobranchii</taxon>
        <taxon>Galeomorphii</taxon>
        <taxon>Galeoidea</taxon>
        <taxon>Orectolobiformes</taxon>
        <taxon>Hemiscylliidae</taxon>
        <taxon>Chiloscyllium</taxon>
    </lineage>
</organism>
<proteinExistence type="predicted"/>
<evidence type="ECO:0000313" key="2">
    <source>
        <dbReference type="EMBL" id="GCC43056.1"/>
    </source>
</evidence>
<dbReference type="AlphaFoldDB" id="A0A401TKA8"/>
<name>A0A401TKA8_CHIPU</name>
<comment type="caution">
    <text evidence="2">The sequence shown here is derived from an EMBL/GenBank/DDBJ whole genome shotgun (WGS) entry which is preliminary data.</text>
</comment>
<evidence type="ECO:0000313" key="3">
    <source>
        <dbReference type="Proteomes" id="UP000287033"/>
    </source>
</evidence>
<dbReference type="Pfam" id="PF00079">
    <property type="entry name" value="Serpin"/>
    <property type="match status" value="1"/>
</dbReference>
<gene>
    <name evidence="2" type="ORF">chiPu_0026913</name>
</gene>
<dbReference type="OrthoDB" id="6433428at2759"/>
<reference evidence="2 3" key="1">
    <citation type="journal article" date="2018" name="Nat. Ecol. Evol.">
        <title>Shark genomes provide insights into elasmobranch evolution and the origin of vertebrates.</title>
        <authorList>
            <person name="Hara Y"/>
            <person name="Yamaguchi K"/>
            <person name="Onimaru K"/>
            <person name="Kadota M"/>
            <person name="Koyanagi M"/>
            <person name="Keeley SD"/>
            <person name="Tatsumi K"/>
            <person name="Tanaka K"/>
            <person name="Motone F"/>
            <person name="Kageyama Y"/>
            <person name="Nozu R"/>
            <person name="Adachi N"/>
            <person name="Nishimura O"/>
            <person name="Nakagawa R"/>
            <person name="Tanegashima C"/>
            <person name="Kiyatake I"/>
            <person name="Matsumoto R"/>
            <person name="Murakumo K"/>
            <person name="Nishida K"/>
            <person name="Terakita A"/>
            <person name="Kuratani S"/>
            <person name="Sato K"/>
            <person name="Hyodo S Kuraku.S."/>
        </authorList>
    </citation>
    <scope>NUCLEOTIDE SEQUENCE [LARGE SCALE GENOMIC DNA]</scope>
</reference>